<evidence type="ECO:0000256" key="4">
    <source>
        <dbReference type="SAM" id="MobiDB-lite"/>
    </source>
</evidence>
<evidence type="ECO:0000313" key="6">
    <source>
        <dbReference type="Proteomes" id="UP000261540"/>
    </source>
</evidence>
<dbReference type="InterPro" id="IPR007327">
    <property type="entry name" value="TPD52"/>
</dbReference>
<dbReference type="GeneTree" id="ENSGT00940000159202"/>
<feature type="region of interest" description="Disordered" evidence="4">
    <location>
        <begin position="71"/>
        <end position="95"/>
    </location>
</feature>
<proteinExistence type="inferred from homology"/>
<comment type="similarity">
    <text evidence="1">Belongs to the TPD52 family.</text>
</comment>
<name>A0A3B3SS39_9TELE</name>
<dbReference type="PANTHER" id="PTHR19307:SF8">
    <property type="entry name" value="TUMOR PROTEIN D53"/>
    <property type="match status" value="1"/>
</dbReference>
<evidence type="ECO:0000313" key="5">
    <source>
        <dbReference type="Ensembl" id="ENSPKIP00000033135.1"/>
    </source>
</evidence>
<dbReference type="Pfam" id="PF04201">
    <property type="entry name" value="TPD52"/>
    <property type="match status" value="1"/>
</dbReference>
<evidence type="ECO:0000256" key="2">
    <source>
        <dbReference type="ARBA" id="ARBA00023054"/>
    </source>
</evidence>
<dbReference type="GO" id="GO:0005737">
    <property type="term" value="C:cytoplasm"/>
    <property type="evidence" value="ECO:0007669"/>
    <property type="project" value="TreeGrafter"/>
</dbReference>
<reference evidence="5" key="2">
    <citation type="submission" date="2025-09" db="UniProtKB">
        <authorList>
            <consortium name="Ensembl"/>
        </authorList>
    </citation>
    <scope>IDENTIFICATION</scope>
</reference>
<dbReference type="Proteomes" id="UP000261540">
    <property type="component" value="Unplaced"/>
</dbReference>
<keyword evidence="6" id="KW-1185">Reference proteome</keyword>
<dbReference type="Ensembl" id="ENSPKIT00000014020.1">
    <property type="protein sequence ID" value="ENSPKIP00000033135.1"/>
    <property type="gene ID" value="ENSPKIG00000012956.1"/>
</dbReference>
<sequence length="302" mass="33036">MEMISDSAHSARQLVFMNHRNEALKAAQIKHGEITSHNHQTRYTLRGNAELHRVHWFSVRVSRAAHWLPAQTGNTLRPGGGGEADSQGDGVNTGSKGASRIVQGLHATISEKIDKELYLIGVLDQYRTGTPHTWSTGNRLEEEIATLKQVLAAKEQHQAELKQKLGVTPLSDLRQNFSRSWHDMQASTAYKRTSETLSTAGQKTTEALSTLGTAISRKLEDVRSQAIGYSIRESMSMPAMRNSTSFRSFEDKVESTVSNLKSKVGGNSSGGSFEEVLSSTAHASIQEVPTNAVTSESGERTC</sequence>
<evidence type="ECO:0000256" key="1">
    <source>
        <dbReference type="ARBA" id="ARBA00005702"/>
    </source>
</evidence>
<keyword evidence="2 3" id="KW-0175">Coiled coil</keyword>
<dbReference type="PANTHER" id="PTHR19307">
    <property type="entry name" value="TUMOR PROTEIN D52"/>
    <property type="match status" value="1"/>
</dbReference>
<feature type="coiled-coil region" evidence="3">
    <location>
        <begin position="137"/>
        <end position="164"/>
    </location>
</feature>
<protein>
    <submittedName>
        <fullName evidence="5">Tpd52 like 1</fullName>
    </submittedName>
</protein>
<accession>A0A3B3SS39</accession>
<evidence type="ECO:0000256" key="3">
    <source>
        <dbReference type="SAM" id="Coils"/>
    </source>
</evidence>
<organism evidence="5 6">
    <name type="scientific">Paramormyrops kingsleyae</name>
    <dbReference type="NCBI Taxonomy" id="1676925"/>
    <lineage>
        <taxon>Eukaryota</taxon>
        <taxon>Metazoa</taxon>
        <taxon>Chordata</taxon>
        <taxon>Craniata</taxon>
        <taxon>Vertebrata</taxon>
        <taxon>Euteleostomi</taxon>
        <taxon>Actinopterygii</taxon>
        <taxon>Neopterygii</taxon>
        <taxon>Teleostei</taxon>
        <taxon>Osteoglossocephala</taxon>
        <taxon>Osteoglossomorpha</taxon>
        <taxon>Osteoglossiformes</taxon>
        <taxon>Mormyridae</taxon>
        <taxon>Paramormyrops</taxon>
    </lineage>
</organism>
<dbReference type="STRING" id="1676925.ENSPKIP00000033135"/>
<reference evidence="5" key="1">
    <citation type="submission" date="2025-08" db="UniProtKB">
        <authorList>
            <consortium name="Ensembl"/>
        </authorList>
    </citation>
    <scope>IDENTIFICATION</scope>
</reference>
<dbReference type="GO" id="GO:2001235">
    <property type="term" value="P:positive regulation of apoptotic signaling pathway"/>
    <property type="evidence" value="ECO:0007669"/>
    <property type="project" value="TreeGrafter"/>
</dbReference>
<dbReference type="AlphaFoldDB" id="A0A3B3SS39"/>